<dbReference type="GO" id="GO:0005096">
    <property type="term" value="F:GTPase activator activity"/>
    <property type="evidence" value="ECO:0007669"/>
    <property type="project" value="UniProtKB-KW"/>
</dbReference>
<keyword evidence="9" id="KW-0009">Actin-binding</keyword>
<dbReference type="Pfam" id="PF00784">
    <property type="entry name" value="MyTH4"/>
    <property type="match status" value="2"/>
</dbReference>
<dbReference type="SUPFAM" id="SSF52540">
    <property type="entry name" value="P-loop containing nucleoside triphosphate hydrolases"/>
    <property type="match status" value="1"/>
</dbReference>
<dbReference type="InterPro" id="IPR027417">
    <property type="entry name" value="P-loop_NTPase"/>
</dbReference>
<dbReference type="GeneID" id="111597431"/>
<organism evidence="14 16">
    <name type="scientific">Drosophila hydei</name>
    <name type="common">Fruit fly</name>
    <dbReference type="NCBI Taxonomy" id="7224"/>
    <lineage>
        <taxon>Eukaryota</taxon>
        <taxon>Metazoa</taxon>
        <taxon>Ecdysozoa</taxon>
        <taxon>Arthropoda</taxon>
        <taxon>Hexapoda</taxon>
        <taxon>Insecta</taxon>
        <taxon>Pterygota</taxon>
        <taxon>Neoptera</taxon>
        <taxon>Endopterygota</taxon>
        <taxon>Diptera</taxon>
        <taxon>Brachycera</taxon>
        <taxon>Muscomorpha</taxon>
        <taxon>Ephydroidea</taxon>
        <taxon>Drosophilidae</taxon>
        <taxon>Drosophila</taxon>
    </lineage>
</organism>
<evidence type="ECO:0000256" key="7">
    <source>
        <dbReference type="ARBA" id="ARBA00023123"/>
    </source>
</evidence>
<feature type="domain" description="Ras-associating" evidence="11">
    <location>
        <begin position="1784"/>
        <end position="1888"/>
    </location>
</feature>
<feature type="binding site" evidence="9">
    <location>
        <begin position="100"/>
        <end position="107"/>
    </location>
    <ligand>
        <name>ATP</name>
        <dbReference type="ChEBI" id="CHEBI:30616"/>
    </ligand>
</feature>
<dbReference type="GO" id="GO:0003774">
    <property type="term" value="F:cytoskeletal motor activity"/>
    <property type="evidence" value="ECO:0007669"/>
    <property type="project" value="UniProtKB-UniRule"/>
</dbReference>
<evidence type="ECO:0000313" key="14">
    <source>
        <dbReference type="Proteomes" id="UP000504633"/>
    </source>
</evidence>
<dbReference type="InterPro" id="IPR029071">
    <property type="entry name" value="Ubiquitin-like_domsf"/>
</dbReference>
<dbReference type="InterPro" id="IPR000048">
    <property type="entry name" value="IQ_motif_EF-hand-BS"/>
</dbReference>
<gene>
    <name evidence="15 16" type="primary">LOC111597431</name>
</gene>
<keyword evidence="7 9" id="KW-0518">Myosin</keyword>
<evidence type="ECO:0000256" key="5">
    <source>
        <dbReference type="ARBA" id="ARBA00022741"/>
    </source>
</evidence>
<accession>A0A6J1LKP9</accession>
<evidence type="ECO:0000313" key="15">
    <source>
        <dbReference type="RefSeq" id="XP_023167896.2"/>
    </source>
</evidence>
<feature type="domain" description="FERM" evidence="10">
    <location>
        <begin position="1786"/>
        <end position="2091"/>
    </location>
</feature>
<evidence type="ECO:0000256" key="4">
    <source>
        <dbReference type="ARBA" id="ARBA00022490"/>
    </source>
</evidence>
<evidence type="ECO:0000259" key="13">
    <source>
        <dbReference type="PROSITE" id="PS51456"/>
    </source>
</evidence>
<dbReference type="Pfam" id="PF00063">
    <property type="entry name" value="Myosin_head"/>
    <property type="match status" value="1"/>
</dbReference>
<dbReference type="SMART" id="SM00139">
    <property type="entry name" value="MyTH4"/>
    <property type="match status" value="2"/>
</dbReference>
<evidence type="ECO:0000256" key="1">
    <source>
        <dbReference type="ARBA" id="ARBA00004496"/>
    </source>
</evidence>
<evidence type="ECO:0000256" key="6">
    <source>
        <dbReference type="ARBA" id="ARBA00022840"/>
    </source>
</evidence>
<dbReference type="InterPro" id="IPR038185">
    <property type="entry name" value="MyTH4_dom_sf"/>
</dbReference>
<dbReference type="GO" id="GO:0005737">
    <property type="term" value="C:cytoplasm"/>
    <property type="evidence" value="ECO:0007669"/>
    <property type="project" value="UniProtKB-SubCell"/>
</dbReference>
<dbReference type="PROSITE" id="PS51016">
    <property type="entry name" value="MYTH4"/>
    <property type="match status" value="2"/>
</dbReference>
<dbReference type="Pfam" id="PF21989">
    <property type="entry name" value="RA_2"/>
    <property type="match status" value="2"/>
</dbReference>
<reference evidence="15 16" key="1">
    <citation type="submission" date="2025-04" db="UniProtKB">
        <authorList>
            <consortium name="RefSeq"/>
        </authorList>
    </citation>
    <scope>IDENTIFICATION</scope>
    <source>
        <strain evidence="15 16">15085-1641.00</strain>
        <tissue evidence="15 16">Whole body</tissue>
    </source>
</reference>
<dbReference type="PANTHER" id="PTHR46049">
    <property type="entry name" value="AGAP003327-PA"/>
    <property type="match status" value="1"/>
</dbReference>
<dbReference type="GO" id="GO:0030182">
    <property type="term" value="P:neuron differentiation"/>
    <property type="evidence" value="ECO:0007669"/>
    <property type="project" value="UniProtKB-ARBA"/>
</dbReference>
<dbReference type="InterPro" id="IPR014352">
    <property type="entry name" value="FERM/acyl-CoA-bd_prot_sf"/>
</dbReference>
<dbReference type="InterPro" id="IPR051724">
    <property type="entry name" value="Actin_motor_Myosin"/>
</dbReference>
<dbReference type="InterPro" id="IPR011993">
    <property type="entry name" value="PH-like_dom_sf"/>
</dbReference>
<dbReference type="InterPro" id="IPR000299">
    <property type="entry name" value="FERM_domain"/>
</dbReference>
<dbReference type="OrthoDB" id="6108017at2759"/>
<feature type="domain" description="Ras-associating" evidence="11">
    <location>
        <begin position="1206"/>
        <end position="1306"/>
    </location>
</feature>
<keyword evidence="5 9" id="KW-0547">Nucleotide-binding</keyword>
<sequence length="2097" mass="243130">MADTSNNSIADMTSITEIDENGINCNLRLRYSNDIIYTYSGTILIAVNPYKCINIFNKDYVQQYHMSKMGSLDPHVFALAEAAYRSIVEENINQSCLISGESGAGKTESTKFVLQYLCAITSNVSTWIQQQILEANTILEAFGNAKTIRNDNSSRFGKFMQVCFNEKHTIGGCVIQDYLLEQSRITFQGPGERNYHVMYQLVAQGQTNKDMGEMLYLRPPEFYRYLNTSEDILMDLSLESRKFNELTMALTVLQIPQSDIDCIFRVLSSILWLGNIEFVDIDGERCDFSESDKDIIVILSKMLGLTEDELNMVLLLRQINVRGNITEIPLKLHEAKENRHAMARALYSKTFTWLVNKINICTSPGKDFKQFLGVLDIFGFENFTKNSFEQLCINYTNEKLHKFFNHYVFALELEIYKQEDINYTHVEFTDNSLCLELIEKPPRCIFKLLTEQCHMPKGSDSAYLNNLHTEFEYNPMYIKGLDRRHWETEFGIRHYAGKVIYSVEGFVDKNRDMQQDVLFDYMSRTDHKFLCELSKNQDQACSNLIQNVSASQRGTSKSKSTVSDQFRQQLQSLIDVLQNTKLWYIRCIKPNSLKQANIYNESLVLDQLRYLGILDIIRIRREGFPIHLTFSEFITKYKCLIRNKTYSNSRNDILLVLRELQVPETEWQIGKTKIFLRSSANDPLENERKSIRCANSIIIQKNWRRHWNNKYYKNVKKSILIIQHAYRGWKLRIKFLRIRRSVIIIQSRLRGVFAREVATALREMRRVDEEMKKRERITYESPTNDFKAIEDCERLVQTEIKVLANMAEHISNSISKSIIENTVSVNNSTDNPHVQNLDTVDLDNLFAFLTESTTSPSNPLIEEINDTMNSLVQDLDGEIETCVQKDPLNCIDDQKRNNALPISTLPEPLMAPPPLPVNNTLGIETNHVKPEPIYESLTHSNESKNTADINTQLPLCIRGKENGTTMITSITSIDNEREQRRKFRVEKKLQEMHQNEIQNEVCNNDSRYNILNFAEHFFNAHERLIDGTLISTITRKGKKAVDVTPKHEMITFTRTDKIPTSHIHMYDPENISLSCNIFRELSKYMRGEQNAERELQSIQYIIGLGIEREELRDEIFVQCMRQTTNNPNLEWTDRLWLLMCLIIVAFQPSKLLFRYYFSFLKEKLAIFDGKLRQYAQWCFDNCKCTKVSTRLQPPSSVEVAAMRRLGTIVCRFFFLDSRTKAIDVHPTDTAIDAVQKLADKLNLSSIEGWAIFQSRPDGEEHIKSFEYLYDVISEWESKQNSSNSYKRLSNGSTYGENRFVFKKRLFKPTRELSQDPVEVGMLYAQAVYSIVKCDEFPVSEKVALQLAGLQAQVALGDPSNQPKPEYYCDINSFLPSRISKTREQQFWIPILAQAHRQYGSSRNELTAKVLYLSCVMQYPLYGTTMFNVIYKGYWSFVNNIILGINCEGVLFIQPEDKLIIYQFKYTDIESILIDPSDSFFTISLNRIPHQSPRLNKDDSILLDLQKCFVFETVQKNEIGALIISYYPSLSNWILSNFDCTKKGKGITNEDRTRLYQNIIICRRQLIDLNVVRKPHESGGFLRNTLRRLSKHRIEKLRTEQRTSSQEHGETYKGFSHSFWAFSKQQITFCLSSLTDQDETIMIQIFESILQFSGLGILGETINRAEDEHTRIVQSIMDKCMRKDSLLNELYLQLIKQTTDHPDANSRVNLRNWSLLSVACSVILPSTKAIRKYLMAHLKRCSSDFLSEEGKYARFAEKCFLRTQGTRRRQWSPSCEEILCTTNRRPCYSKIYFMDGQYYSFEFHPSSTATDVIQIIKKTIGLHENSLGYALYEMLGNTERSLSSEEKVCDVMAKWERYRSVSKKDCHNQINNSMHSQQHHAFLFKKHLFCDAYINLDDAIEKELLYHQILHSLRSERYPITEMEAIMITALQGQLELGDFSDKVNDYGSVASHCLPPRFVPNIPHGAVAMHHQSLKGMLPVEAKKSFLNLIQSWPLHRATIFDVMQSFTSNWPRMLWLAVDQNGIHLLEHRSRNILCSHEYESLISFSPNMNSLMIFTGTEKKQSKVILSTSQAFQIATLINEYSEIVKKTMNSHLNN</sequence>
<dbReference type="PROSITE" id="PS51456">
    <property type="entry name" value="MYOSIN_MOTOR"/>
    <property type="match status" value="1"/>
</dbReference>
<evidence type="ECO:0000256" key="3">
    <source>
        <dbReference type="ARBA" id="ARBA00022468"/>
    </source>
</evidence>
<dbReference type="GO" id="GO:0009887">
    <property type="term" value="P:animal organ morphogenesis"/>
    <property type="evidence" value="ECO:0007669"/>
    <property type="project" value="UniProtKB-ARBA"/>
</dbReference>
<dbReference type="InterPro" id="IPR035963">
    <property type="entry name" value="FERM_2"/>
</dbReference>
<dbReference type="GO" id="GO:0016459">
    <property type="term" value="C:myosin complex"/>
    <property type="evidence" value="ECO:0007669"/>
    <property type="project" value="UniProtKB-KW"/>
</dbReference>
<dbReference type="PRINTS" id="PR00193">
    <property type="entry name" value="MYOSINHEAVY"/>
</dbReference>
<dbReference type="PROSITE" id="PS50200">
    <property type="entry name" value="RA"/>
    <property type="match status" value="2"/>
</dbReference>
<comment type="similarity">
    <text evidence="2 9">Belongs to the TRAFAC class myosin-kinesin ATPase superfamily. Myosin family.</text>
</comment>
<evidence type="ECO:0000256" key="2">
    <source>
        <dbReference type="ARBA" id="ARBA00008314"/>
    </source>
</evidence>
<dbReference type="InterPro" id="IPR000857">
    <property type="entry name" value="MyTH4_dom"/>
</dbReference>
<dbReference type="SUPFAM" id="SSF54236">
    <property type="entry name" value="Ubiquitin-like"/>
    <property type="match status" value="2"/>
</dbReference>
<dbReference type="InterPro" id="IPR019749">
    <property type="entry name" value="Band_41_domain"/>
</dbReference>
<keyword evidence="3" id="KW-0343">GTPase activation</keyword>
<dbReference type="GO" id="GO:0071944">
    <property type="term" value="C:cell periphery"/>
    <property type="evidence" value="ECO:0007669"/>
    <property type="project" value="UniProtKB-ARBA"/>
</dbReference>
<dbReference type="CDD" id="cd14473">
    <property type="entry name" value="FERM_B-lobe"/>
    <property type="match status" value="2"/>
</dbReference>
<evidence type="ECO:0000256" key="8">
    <source>
        <dbReference type="ARBA" id="ARBA00023175"/>
    </source>
</evidence>
<dbReference type="CTD" id="26067052"/>
<dbReference type="Proteomes" id="UP000504633">
    <property type="component" value="Unplaced"/>
</dbReference>
<feature type="domain" description="MyTH4" evidence="12">
    <location>
        <begin position="1621"/>
        <end position="1781"/>
    </location>
</feature>
<dbReference type="InterPro" id="IPR000159">
    <property type="entry name" value="RA_dom"/>
</dbReference>
<dbReference type="Gene3D" id="1.20.80.10">
    <property type="match status" value="2"/>
</dbReference>
<evidence type="ECO:0000259" key="12">
    <source>
        <dbReference type="PROSITE" id="PS51016"/>
    </source>
</evidence>
<dbReference type="Gene3D" id="3.10.20.90">
    <property type="entry name" value="Phosphatidylinositol 3-kinase Catalytic Subunit, Chain A, domain 1"/>
    <property type="match status" value="2"/>
</dbReference>
<dbReference type="InterPro" id="IPR001609">
    <property type="entry name" value="Myosin_head_motor_dom-like"/>
</dbReference>
<comment type="subcellular location">
    <subcellularLocation>
        <location evidence="1">Cytoplasm</location>
    </subcellularLocation>
</comment>
<dbReference type="Gene3D" id="1.20.120.720">
    <property type="entry name" value="Myosin VI head, motor domain, U50 subdomain"/>
    <property type="match status" value="1"/>
</dbReference>
<evidence type="ECO:0000313" key="16">
    <source>
        <dbReference type="RefSeq" id="XP_023167897.2"/>
    </source>
</evidence>
<dbReference type="Gene3D" id="1.20.58.530">
    <property type="match status" value="1"/>
</dbReference>
<dbReference type="Gene3D" id="2.30.29.30">
    <property type="entry name" value="Pleckstrin-homology domain (PH domain)/Phosphotyrosine-binding domain (PTB)"/>
    <property type="match status" value="2"/>
</dbReference>
<dbReference type="PANTHER" id="PTHR46049:SF5">
    <property type="entry name" value="PLECKSTRIN HOMOLOGY DOMAIN-CONTAINING FAMILY H MEMBER 3"/>
    <property type="match status" value="1"/>
</dbReference>
<feature type="domain" description="FERM" evidence="10">
    <location>
        <begin position="1208"/>
        <end position="1533"/>
    </location>
</feature>
<proteinExistence type="inferred from homology"/>
<dbReference type="Gene3D" id="3.40.850.10">
    <property type="entry name" value="Kinesin motor domain"/>
    <property type="match status" value="1"/>
</dbReference>
<dbReference type="Gene3D" id="1.25.40.530">
    <property type="entry name" value="MyTH4 domain"/>
    <property type="match status" value="2"/>
</dbReference>
<dbReference type="InterPro" id="IPR019748">
    <property type="entry name" value="FERM_central"/>
</dbReference>
<dbReference type="SUPFAM" id="SSF47031">
    <property type="entry name" value="Second domain of FERM"/>
    <property type="match status" value="2"/>
</dbReference>
<dbReference type="InterPro" id="IPR036961">
    <property type="entry name" value="Kinesin_motor_dom_sf"/>
</dbReference>
<evidence type="ECO:0000259" key="11">
    <source>
        <dbReference type="PROSITE" id="PS50200"/>
    </source>
</evidence>
<dbReference type="GO" id="GO:0005524">
    <property type="term" value="F:ATP binding"/>
    <property type="evidence" value="ECO:0007669"/>
    <property type="project" value="UniProtKB-UniRule"/>
</dbReference>
<protein>
    <submittedName>
        <fullName evidence="15 16">Myosin-VIIa isoform X1</fullName>
    </submittedName>
</protein>
<evidence type="ECO:0000256" key="9">
    <source>
        <dbReference type="PROSITE-ProRule" id="PRU00782"/>
    </source>
</evidence>
<feature type="domain" description="MyTH4" evidence="12">
    <location>
        <begin position="1053"/>
        <end position="1203"/>
    </location>
</feature>
<dbReference type="SMART" id="SM00242">
    <property type="entry name" value="MYSc"/>
    <property type="match status" value="1"/>
</dbReference>
<dbReference type="PROSITE" id="PS50096">
    <property type="entry name" value="IQ"/>
    <property type="match status" value="2"/>
</dbReference>
<name>A0A6J1LKP9_DROHY</name>
<feature type="domain" description="Myosin motor" evidence="13">
    <location>
        <begin position="7"/>
        <end position="689"/>
    </location>
</feature>
<dbReference type="Pfam" id="PF00373">
    <property type="entry name" value="FERM_M"/>
    <property type="match status" value="2"/>
</dbReference>
<dbReference type="KEGG" id="dhe:111597431"/>
<dbReference type="RefSeq" id="XP_023167897.2">
    <property type="nucleotide sequence ID" value="XM_023312129.2"/>
</dbReference>
<dbReference type="CDD" id="cd17208">
    <property type="entry name" value="FERM_F1_DdMyo7_like"/>
    <property type="match status" value="2"/>
</dbReference>
<dbReference type="SMART" id="SM00314">
    <property type="entry name" value="RA"/>
    <property type="match status" value="2"/>
</dbReference>
<dbReference type="Pfam" id="PF02174">
    <property type="entry name" value="IRS"/>
    <property type="match status" value="1"/>
</dbReference>
<dbReference type="GO" id="GO:0003779">
    <property type="term" value="F:actin binding"/>
    <property type="evidence" value="ECO:0007669"/>
    <property type="project" value="UniProtKB-KW"/>
</dbReference>
<dbReference type="Gene3D" id="1.20.5.190">
    <property type="match status" value="1"/>
</dbReference>
<dbReference type="GO" id="GO:0007165">
    <property type="term" value="P:signal transduction"/>
    <property type="evidence" value="ECO:0007669"/>
    <property type="project" value="InterPro"/>
</dbReference>
<dbReference type="SMART" id="SM00015">
    <property type="entry name" value="IQ"/>
    <property type="match status" value="3"/>
</dbReference>
<dbReference type="RefSeq" id="XP_023167896.2">
    <property type="nucleotide sequence ID" value="XM_023312128.2"/>
</dbReference>
<dbReference type="SMART" id="SM00295">
    <property type="entry name" value="B41"/>
    <property type="match status" value="2"/>
</dbReference>
<keyword evidence="6 9" id="KW-0067">ATP-binding</keyword>
<dbReference type="Gene3D" id="6.20.240.20">
    <property type="match status" value="1"/>
</dbReference>
<evidence type="ECO:0000259" key="10">
    <source>
        <dbReference type="PROSITE" id="PS50057"/>
    </source>
</evidence>
<dbReference type="Gene3D" id="1.10.10.820">
    <property type="match status" value="1"/>
</dbReference>
<dbReference type="InterPro" id="IPR002404">
    <property type="entry name" value="IRS_PTB"/>
</dbReference>
<keyword evidence="4" id="KW-0963">Cytoplasm</keyword>
<keyword evidence="8 9" id="KW-0505">Motor protein</keyword>
<dbReference type="PROSITE" id="PS50057">
    <property type="entry name" value="FERM_3"/>
    <property type="match status" value="2"/>
</dbReference>
<keyword evidence="14" id="KW-1185">Reference proteome</keyword>
<feature type="region of interest" description="Actin-binding" evidence="9">
    <location>
        <begin position="570"/>
        <end position="592"/>
    </location>
</feature>
<dbReference type="SUPFAM" id="SSF50729">
    <property type="entry name" value="PH domain-like"/>
    <property type="match status" value="2"/>
</dbReference>